<proteinExistence type="predicted"/>
<gene>
    <name evidence="2" type="ORF">VC83_04934</name>
</gene>
<sequence length="116" mass="12701">MSMFLFVFASNNLTGISHGAITVYGLENGAITEAKATSVDFDRDDGEVEHMAASGTKMITAKEHGHREAKEKRHQEQSYILYNFNNIAIIHANPSPNCLNVIIYSAQPNGDMTSSP</sequence>
<keyword evidence="1" id="KW-0732">Signal</keyword>
<dbReference type="AlphaFoldDB" id="A0A177A965"/>
<feature type="signal peptide" evidence="1">
    <location>
        <begin position="1"/>
        <end position="19"/>
    </location>
</feature>
<feature type="chain" id="PRO_5008056408" evidence="1">
    <location>
        <begin position="20"/>
        <end position="116"/>
    </location>
</feature>
<dbReference type="GeneID" id="36288002"/>
<evidence type="ECO:0000313" key="2">
    <source>
        <dbReference type="EMBL" id="OAF58669.1"/>
    </source>
</evidence>
<evidence type="ECO:0000256" key="1">
    <source>
        <dbReference type="SAM" id="SignalP"/>
    </source>
</evidence>
<reference evidence="2" key="1">
    <citation type="submission" date="2016-03" db="EMBL/GenBank/DDBJ databases">
        <title>Updated assembly of Pseudogymnoascus destructans, the fungus causing white-nose syndrome of bats.</title>
        <authorList>
            <person name="Palmer J.M."/>
            <person name="Drees K.P."/>
            <person name="Foster J.T."/>
            <person name="Lindner D.L."/>
        </authorList>
    </citation>
    <scope>NUCLEOTIDE SEQUENCE [LARGE SCALE GENOMIC DNA]</scope>
    <source>
        <strain evidence="2">20631-21</strain>
    </source>
</reference>
<dbReference type="RefSeq" id="XP_024323953.1">
    <property type="nucleotide sequence ID" value="XM_024468560.1"/>
</dbReference>
<dbReference type="EMBL" id="KV441396">
    <property type="protein sequence ID" value="OAF58669.1"/>
    <property type="molecule type" value="Genomic_DNA"/>
</dbReference>
<name>A0A177A965_9PEZI</name>
<accession>A0A177A965</accession>
<dbReference type="Proteomes" id="UP000077154">
    <property type="component" value="Unassembled WGS sequence"/>
</dbReference>
<protein>
    <submittedName>
        <fullName evidence="2">Uncharacterized protein</fullName>
    </submittedName>
</protein>
<organism evidence="2">
    <name type="scientific">Pseudogymnoascus destructans</name>
    <dbReference type="NCBI Taxonomy" id="655981"/>
    <lineage>
        <taxon>Eukaryota</taxon>
        <taxon>Fungi</taxon>
        <taxon>Dikarya</taxon>
        <taxon>Ascomycota</taxon>
        <taxon>Pezizomycotina</taxon>
        <taxon>Leotiomycetes</taxon>
        <taxon>Thelebolales</taxon>
        <taxon>Thelebolaceae</taxon>
        <taxon>Pseudogymnoascus</taxon>
    </lineage>
</organism>